<keyword evidence="2" id="KW-0238">DNA-binding</keyword>
<keyword evidence="1" id="KW-0805">Transcription regulation</keyword>
<evidence type="ECO:0000256" key="1">
    <source>
        <dbReference type="ARBA" id="ARBA00023015"/>
    </source>
</evidence>
<dbReference type="AlphaFoldDB" id="A0A0M6ZYN2"/>
<accession>A0A0M6ZYN2</accession>
<dbReference type="PANTHER" id="PTHR46796:SF7">
    <property type="entry name" value="ARAC FAMILY TRANSCRIPTIONAL REGULATOR"/>
    <property type="match status" value="1"/>
</dbReference>
<dbReference type="InterPro" id="IPR018060">
    <property type="entry name" value="HTH_AraC"/>
</dbReference>
<evidence type="ECO:0000256" key="3">
    <source>
        <dbReference type="ARBA" id="ARBA00023163"/>
    </source>
</evidence>
<dbReference type="GO" id="GO:0003700">
    <property type="term" value="F:DNA-binding transcription factor activity"/>
    <property type="evidence" value="ECO:0007669"/>
    <property type="project" value="InterPro"/>
</dbReference>
<evidence type="ECO:0000313" key="6">
    <source>
        <dbReference type="Proteomes" id="UP000053235"/>
    </source>
</evidence>
<sequence length="268" mass="29450">MQAPYRTNFNGRLDRLSSLIDRLRVHVSDGGAGGHDVQHAMLMICKDPRQDLRLVLRPPEDSGSGALDLVRPRADESIIVSTNIEISGVGKRLFAALPICLSVDLADDPSLSSVVMPLVEEVMRPRCGGQAVFQRLCEIVVIRLLRHAMEGNEIDSGLLNGLSDPRVAQALVAIHEEPGENWTLERLAEIAGMSRTQFAVTFKSLIGITPMTYLSNWRLDIARDELAAGRQVKAVANMCGFSSPASFSRAFAKRYGAPPRRARQLEHN</sequence>
<keyword evidence="6" id="KW-1185">Reference proteome</keyword>
<dbReference type="RefSeq" id="WP_055671358.1">
    <property type="nucleotide sequence ID" value="NZ_CXWD01000005.1"/>
</dbReference>
<organism evidence="5 6">
    <name type="scientific">Roseibium alexandrii</name>
    <dbReference type="NCBI Taxonomy" id="388408"/>
    <lineage>
        <taxon>Bacteria</taxon>
        <taxon>Pseudomonadati</taxon>
        <taxon>Pseudomonadota</taxon>
        <taxon>Alphaproteobacteria</taxon>
        <taxon>Hyphomicrobiales</taxon>
        <taxon>Stappiaceae</taxon>
        <taxon>Roseibium</taxon>
    </lineage>
</organism>
<dbReference type="PROSITE" id="PS01124">
    <property type="entry name" value="HTH_ARAC_FAMILY_2"/>
    <property type="match status" value="1"/>
</dbReference>
<dbReference type="InterPro" id="IPR032783">
    <property type="entry name" value="AraC_lig"/>
</dbReference>
<evidence type="ECO:0000313" key="5">
    <source>
        <dbReference type="EMBL" id="CTQ67918.1"/>
    </source>
</evidence>
<name>A0A0M6ZYN2_9HYPH</name>
<evidence type="ECO:0000259" key="4">
    <source>
        <dbReference type="PROSITE" id="PS01124"/>
    </source>
</evidence>
<dbReference type="Gene3D" id="1.10.10.60">
    <property type="entry name" value="Homeodomain-like"/>
    <property type="match status" value="2"/>
</dbReference>
<dbReference type="EMBL" id="CXWD01000005">
    <property type="protein sequence ID" value="CTQ67918.1"/>
    <property type="molecule type" value="Genomic_DNA"/>
</dbReference>
<dbReference type="Pfam" id="PF12833">
    <property type="entry name" value="HTH_18"/>
    <property type="match status" value="1"/>
</dbReference>
<dbReference type="InterPro" id="IPR018062">
    <property type="entry name" value="HTH_AraC-typ_CS"/>
</dbReference>
<dbReference type="InterPro" id="IPR050204">
    <property type="entry name" value="AraC_XylS_family_regulators"/>
</dbReference>
<reference evidence="6" key="1">
    <citation type="submission" date="2015-07" db="EMBL/GenBank/DDBJ databases">
        <authorList>
            <person name="Rodrigo-Torres Lidia"/>
            <person name="Arahal R.David."/>
        </authorList>
    </citation>
    <scope>NUCLEOTIDE SEQUENCE [LARGE SCALE GENOMIC DNA]</scope>
    <source>
        <strain evidence="6">CECT 5112</strain>
    </source>
</reference>
<dbReference type="SMART" id="SM00342">
    <property type="entry name" value="HTH_ARAC"/>
    <property type="match status" value="1"/>
</dbReference>
<dbReference type="PANTHER" id="PTHR46796">
    <property type="entry name" value="HTH-TYPE TRANSCRIPTIONAL ACTIVATOR RHAS-RELATED"/>
    <property type="match status" value="1"/>
</dbReference>
<dbReference type="Proteomes" id="UP000053235">
    <property type="component" value="Unassembled WGS sequence"/>
</dbReference>
<dbReference type="Pfam" id="PF12852">
    <property type="entry name" value="Cupin_6"/>
    <property type="match status" value="1"/>
</dbReference>
<evidence type="ECO:0000256" key="2">
    <source>
        <dbReference type="ARBA" id="ARBA00023125"/>
    </source>
</evidence>
<dbReference type="SUPFAM" id="SSF46689">
    <property type="entry name" value="Homeodomain-like"/>
    <property type="match status" value="2"/>
</dbReference>
<proteinExistence type="predicted"/>
<dbReference type="STRING" id="388408.LAX5112_01570"/>
<dbReference type="OrthoDB" id="9783876at2"/>
<dbReference type="GO" id="GO:0043565">
    <property type="term" value="F:sequence-specific DNA binding"/>
    <property type="evidence" value="ECO:0007669"/>
    <property type="project" value="InterPro"/>
</dbReference>
<dbReference type="PROSITE" id="PS00041">
    <property type="entry name" value="HTH_ARAC_FAMILY_1"/>
    <property type="match status" value="1"/>
</dbReference>
<feature type="domain" description="HTH araC/xylS-type" evidence="4">
    <location>
        <begin position="168"/>
        <end position="265"/>
    </location>
</feature>
<gene>
    <name evidence="5" type="primary">virF</name>
    <name evidence="5" type="ORF">LAX5112_01570</name>
</gene>
<keyword evidence="3" id="KW-0804">Transcription</keyword>
<dbReference type="InterPro" id="IPR009057">
    <property type="entry name" value="Homeodomain-like_sf"/>
</dbReference>
<protein>
    <submittedName>
        <fullName evidence="5">Virulence regulon transcriptional activator VirF</fullName>
    </submittedName>
</protein>